<name>D7MQZ4_ARALL</name>
<feature type="domain" description="PTC1-like winged helix-turn-helix" evidence="3">
    <location>
        <begin position="269"/>
        <end position="325"/>
    </location>
</feature>
<dbReference type="GO" id="GO:0007065">
    <property type="term" value="P:male meiosis sister chromatid cohesion"/>
    <property type="evidence" value="ECO:0007669"/>
    <property type="project" value="EnsemblPlants"/>
</dbReference>
<dbReference type="EMBL" id="GL348720">
    <property type="protein sequence ID" value="EFH42113.1"/>
    <property type="molecule type" value="Genomic_DNA"/>
</dbReference>
<dbReference type="GO" id="GO:0007131">
    <property type="term" value="P:reciprocal meiotic recombination"/>
    <property type="evidence" value="ECO:0007669"/>
    <property type="project" value="EnsemblPlants"/>
</dbReference>
<dbReference type="AlphaFoldDB" id="D7MQZ4"/>
<dbReference type="PANTHER" id="PTHR46740">
    <property type="entry name" value="PROTEIN DYAD"/>
    <property type="match status" value="1"/>
</dbReference>
<organism evidence="5">
    <name type="scientific">Arabidopsis lyrata subsp. lyrata</name>
    <name type="common">Lyre-leaved rock-cress</name>
    <dbReference type="NCBI Taxonomy" id="81972"/>
    <lineage>
        <taxon>Eukaryota</taxon>
        <taxon>Viridiplantae</taxon>
        <taxon>Streptophyta</taxon>
        <taxon>Embryophyta</taxon>
        <taxon>Tracheophyta</taxon>
        <taxon>Spermatophyta</taxon>
        <taxon>Magnoliopsida</taxon>
        <taxon>eudicotyledons</taxon>
        <taxon>Gunneridae</taxon>
        <taxon>Pentapetalae</taxon>
        <taxon>rosids</taxon>
        <taxon>malvids</taxon>
        <taxon>Brassicales</taxon>
        <taxon>Brassicaceae</taxon>
        <taxon>Camelineae</taxon>
        <taxon>Arabidopsis</taxon>
    </lineage>
</organism>
<dbReference type="GO" id="GO:0007066">
    <property type="term" value="P:female meiosis sister chromatid cohesion"/>
    <property type="evidence" value="ECO:0007669"/>
    <property type="project" value="EnsemblPlants"/>
</dbReference>
<keyword evidence="5" id="KW-1185">Reference proteome</keyword>
<dbReference type="GO" id="GO:0005634">
    <property type="term" value="C:nucleus"/>
    <property type="evidence" value="ECO:0007669"/>
    <property type="project" value="EnsemblPlants"/>
</dbReference>
<evidence type="ECO:0000313" key="4">
    <source>
        <dbReference type="EMBL" id="EFH42113.1"/>
    </source>
</evidence>
<evidence type="ECO:0000256" key="2">
    <source>
        <dbReference type="SAM" id="MobiDB-lite"/>
    </source>
</evidence>
<accession>D7MQZ4</accession>
<sequence length="587" mass="65903">MSGTMFVKRNPIRETSAGKNSPPSSPTLNVAVAHIRVGSYYEIDPSILPQRSPENLKSIRVVMVGKITASDVSLRYPSMCSLRSHFDYSRMNRNKPLKKRSGGGLLPVFDESHVIASELAGDLLYRRIAPHEVSMNRNSWSFWVSGSSRRNRFPRREMVSQPAYNTSLCRAASPEGKCWSELKSGGMIKWGRRLRVQYQSRHIDSKKNKEGEESSRVKDEEACKEEIEKEDDDDDGNETEGTKQEDAKEITDGNRKRKLIESSTERLAQKAKVRVEVRSKGTLIGDTGLLDHLLKHMASKVAPGGQDRFRRKHNADGAMEYWLESSDLIHIRKEAGVEDPYWTPPPGWKIGDNPTQDPVCAGEIRDIREELASLKRGLEKLASKKEEEELVIVTTPNSCVTSQNDNLMTPAKEIYADLLKKKYKIEDQLVIIGETLRDMEEGMGYLKKTVDENYPRKPDSTETPLLLEDSPPIQTLEGEVKVVNKGNQITESPQNREKGKKHDQQERSPLSLISNTGFRICRPVGIFAWPKLSALAAATDTNASSLSHRPAYPSPCPVKPLAAKRPLGLTFPFTIIPEEAPTNLFNV</sequence>
<evidence type="ECO:0000259" key="3">
    <source>
        <dbReference type="Pfam" id="PF25874"/>
    </source>
</evidence>
<feature type="region of interest" description="Disordered" evidence="2">
    <location>
        <begin position="485"/>
        <end position="509"/>
    </location>
</feature>
<feature type="region of interest" description="Disordered" evidence="2">
    <location>
        <begin position="1"/>
        <end position="26"/>
    </location>
</feature>
<proteinExistence type="predicted"/>
<reference evidence="5" key="1">
    <citation type="journal article" date="2011" name="Nat. Genet.">
        <title>The Arabidopsis lyrata genome sequence and the basis of rapid genome size change.</title>
        <authorList>
            <person name="Hu T.T."/>
            <person name="Pattyn P."/>
            <person name="Bakker E.G."/>
            <person name="Cao J."/>
            <person name="Cheng J.-F."/>
            <person name="Clark R.M."/>
            <person name="Fahlgren N."/>
            <person name="Fawcett J.A."/>
            <person name="Grimwood J."/>
            <person name="Gundlach H."/>
            <person name="Haberer G."/>
            <person name="Hollister J.D."/>
            <person name="Ossowski S."/>
            <person name="Ottilar R.P."/>
            <person name="Salamov A.A."/>
            <person name="Schneeberger K."/>
            <person name="Spannagl M."/>
            <person name="Wang X."/>
            <person name="Yang L."/>
            <person name="Nasrallah M.E."/>
            <person name="Bergelson J."/>
            <person name="Carrington J.C."/>
            <person name="Gaut B.S."/>
            <person name="Schmutz J."/>
            <person name="Mayer K.F.X."/>
            <person name="Van de Peer Y."/>
            <person name="Grigoriev I.V."/>
            <person name="Nordborg M."/>
            <person name="Weigel D."/>
            <person name="Guo Y.-L."/>
        </authorList>
    </citation>
    <scope>NUCLEOTIDE SEQUENCE [LARGE SCALE GENOMIC DNA]</scope>
    <source>
        <strain evidence="5">cv. MN47</strain>
    </source>
</reference>
<feature type="compositionally biased region" description="Basic and acidic residues" evidence="2">
    <location>
        <begin position="494"/>
        <end position="506"/>
    </location>
</feature>
<dbReference type="PANTHER" id="PTHR46740:SF2">
    <property type="entry name" value="PROTEIN DYAD"/>
    <property type="match status" value="1"/>
</dbReference>
<feature type="compositionally biased region" description="Basic and acidic residues" evidence="2">
    <location>
        <begin position="202"/>
        <end position="227"/>
    </location>
</feature>
<feature type="coiled-coil region" evidence="1">
    <location>
        <begin position="364"/>
        <end position="391"/>
    </location>
</feature>
<dbReference type="Pfam" id="PF25874">
    <property type="entry name" value="WHD_plant_repro"/>
    <property type="match status" value="1"/>
</dbReference>
<feature type="compositionally biased region" description="Basic and acidic residues" evidence="2">
    <location>
        <begin position="240"/>
        <end position="265"/>
    </location>
</feature>
<feature type="region of interest" description="Disordered" evidence="2">
    <location>
        <begin position="202"/>
        <end position="265"/>
    </location>
</feature>
<dbReference type="InterPro" id="IPR059080">
    <property type="entry name" value="WHD_PTC1"/>
</dbReference>
<dbReference type="InterPro" id="IPR044221">
    <property type="entry name" value="DYAD/AMEIOTIC1"/>
</dbReference>
<evidence type="ECO:0000256" key="1">
    <source>
        <dbReference type="SAM" id="Coils"/>
    </source>
</evidence>
<dbReference type="eggNOG" id="ENOG502S3AA">
    <property type="taxonomic scope" value="Eukaryota"/>
</dbReference>
<dbReference type="HOGENOM" id="CLU_017061_1_0_1"/>
<feature type="compositionally biased region" description="Polar residues" evidence="2">
    <location>
        <begin position="17"/>
        <end position="26"/>
    </location>
</feature>
<feature type="compositionally biased region" description="Acidic residues" evidence="2">
    <location>
        <begin position="228"/>
        <end position="238"/>
    </location>
</feature>
<keyword evidence="1" id="KW-0175">Coiled coil</keyword>
<protein>
    <recommendedName>
        <fullName evidence="3">PTC1-like winged helix-turn-helix domain-containing protein</fullName>
    </recommendedName>
</protein>
<dbReference type="Gramene" id="fgenesh2_kg.8__1020__AT5G51330.1">
    <property type="protein sequence ID" value="fgenesh2_kg.8__1020__AT5G51330.1"/>
    <property type="gene ID" value="fgenesh2_kg.8__1020__AT5G51330.1"/>
</dbReference>
<dbReference type="STRING" id="81972.D7MQZ4"/>
<gene>
    <name evidence="4" type="ORF">ARALYDRAFT_495204</name>
</gene>
<evidence type="ECO:0000313" key="5">
    <source>
        <dbReference type="Proteomes" id="UP000008694"/>
    </source>
</evidence>
<dbReference type="Proteomes" id="UP000008694">
    <property type="component" value="Unassembled WGS sequence"/>
</dbReference>